<evidence type="ECO:0000256" key="2">
    <source>
        <dbReference type="SAM" id="SignalP"/>
    </source>
</evidence>
<dbReference type="RefSeq" id="WP_123127620.1">
    <property type="nucleotide sequence ID" value="NZ_RJJD01000008.1"/>
</dbReference>
<keyword evidence="1" id="KW-0175">Coiled coil</keyword>
<feature type="coiled-coil region" evidence="1">
    <location>
        <begin position="185"/>
        <end position="237"/>
    </location>
</feature>
<keyword evidence="2" id="KW-0732">Signal</keyword>
<evidence type="ECO:0000313" key="4">
    <source>
        <dbReference type="Proteomes" id="UP000272117"/>
    </source>
</evidence>
<name>A0A3M9MMV3_9BACT</name>
<protein>
    <submittedName>
        <fullName evidence="3">DNA repair ATPase</fullName>
    </submittedName>
</protein>
<dbReference type="AlphaFoldDB" id="A0A3M9MMV3"/>
<dbReference type="EMBL" id="RJJD01000008">
    <property type="protein sequence ID" value="RNI25998.1"/>
    <property type="molecule type" value="Genomic_DNA"/>
</dbReference>
<organism evidence="3 4">
    <name type="scientific">Rufibacter latericius</name>
    <dbReference type="NCBI Taxonomy" id="2487040"/>
    <lineage>
        <taxon>Bacteria</taxon>
        <taxon>Pseudomonadati</taxon>
        <taxon>Bacteroidota</taxon>
        <taxon>Cytophagia</taxon>
        <taxon>Cytophagales</taxon>
        <taxon>Hymenobacteraceae</taxon>
        <taxon>Rufibacter</taxon>
    </lineage>
</organism>
<feature type="signal peptide" evidence="2">
    <location>
        <begin position="1"/>
        <end position="26"/>
    </location>
</feature>
<feature type="chain" id="PRO_5018207844" evidence="2">
    <location>
        <begin position="27"/>
        <end position="252"/>
    </location>
</feature>
<reference evidence="3 4" key="1">
    <citation type="submission" date="2018-11" db="EMBL/GenBank/DDBJ databases">
        <title>Rufibacter latericius sp. nov., isolated from water in Baiyang Lake.</title>
        <authorList>
            <person name="Yang Y."/>
        </authorList>
    </citation>
    <scope>NUCLEOTIDE SEQUENCE [LARGE SCALE GENOMIC DNA]</scope>
    <source>
        <strain evidence="3 4">R-22-1c-1</strain>
    </source>
</reference>
<comment type="caution">
    <text evidence="3">The sequence shown here is derived from an EMBL/GenBank/DDBJ whole genome shotgun (WGS) entry which is preliminary data.</text>
</comment>
<accession>A0A3M9MMV3</accession>
<evidence type="ECO:0000256" key="1">
    <source>
        <dbReference type="SAM" id="Coils"/>
    </source>
</evidence>
<evidence type="ECO:0000313" key="3">
    <source>
        <dbReference type="EMBL" id="RNI25998.1"/>
    </source>
</evidence>
<proteinExistence type="predicted"/>
<keyword evidence="4" id="KW-1185">Reference proteome</keyword>
<sequence>MKGTRTRVVAVAWLLMFWGMATSALAQRATVEETDMEINGVSRKGQRLMIQLDSKVVEKAWPIYLKEKSGGVVKGPSMLPTAKAQAGKGIYTVEKGKIDTISGNALRIISKVEATPKGTLLWWSLDMGNAYLNKKVTPAEWARSAAFLQQFARNLYKQDVQLQITDAEKVVVNTQAKADLVVREANEIQTRISKNQQKKQELEAALAANAKELEQLNKEAEANLKLQAANKKEIESMRHAVEIVKAKMDKID</sequence>
<dbReference type="OrthoDB" id="849922at2"/>
<gene>
    <name evidence="3" type="ORF">EFB08_14290</name>
</gene>
<dbReference type="Proteomes" id="UP000272117">
    <property type="component" value="Unassembled WGS sequence"/>
</dbReference>